<gene>
    <name evidence="1" type="ORF">LMG7974_01633</name>
</gene>
<reference evidence="1 2" key="1">
    <citation type="submission" date="2020-11" db="EMBL/GenBank/DDBJ databases">
        <authorList>
            <person name="Peeters C."/>
        </authorList>
    </citation>
    <scope>NUCLEOTIDE SEQUENCE [LARGE SCALE GENOMIC DNA]</scope>
    <source>
        <strain evidence="1 2">LMG 7974</strain>
    </source>
</reference>
<dbReference type="RefSeq" id="WP_268250065.1">
    <property type="nucleotide sequence ID" value="NZ_CAJHOF010000018.1"/>
</dbReference>
<protein>
    <submittedName>
        <fullName evidence="1">Uncharacterized protein</fullName>
    </submittedName>
</protein>
<dbReference type="Proteomes" id="UP000789803">
    <property type="component" value="Unassembled WGS sequence"/>
</dbReference>
<keyword evidence="2" id="KW-1185">Reference proteome</keyword>
<evidence type="ECO:0000313" key="1">
    <source>
        <dbReference type="EMBL" id="CAD7289556.1"/>
    </source>
</evidence>
<accession>A0ABM8Q9L7</accession>
<comment type="caution">
    <text evidence="1">The sequence shown here is derived from an EMBL/GenBank/DDBJ whole genome shotgun (WGS) entry which is preliminary data.</text>
</comment>
<dbReference type="EMBL" id="CAJHOF010000018">
    <property type="protein sequence ID" value="CAD7289556.1"/>
    <property type="molecule type" value="Genomic_DNA"/>
</dbReference>
<organism evidence="1 2">
    <name type="scientific">Campylobacter majalis</name>
    <dbReference type="NCBI Taxonomy" id="2790656"/>
    <lineage>
        <taxon>Bacteria</taxon>
        <taxon>Pseudomonadati</taxon>
        <taxon>Campylobacterota</taxon>
        <taxon>Epsilonproteobacteria</taxon>
        <taxon>Campylobacterales</taxon>
        <taxon>Campylobacteraceae</taxon>
        <taxon>Campylobacter</taxon>
    </lineage>
</organism>
<proteinExistence type="predicted"/>
<name>A0ABM8Q9L7_9BACT</name>
<evidence type="ECO:0000313" key="2">
    <source>
        <dbReference type="Proteomes" id="UP000789803"/>
    </source>
</evidence>
<sequence length="40" mass="4662">MKKHHTLGEIFKFIYRLKRLGFDVSISKDGGFFAKRGFDA</sequence>